<evidence type="ECO:0000256" key="2">
    <source>
        <dbReference type="ARBA" id="ARBA00022700"/>
    </source>
</evidence>
<dbReference type="InterPro" id="IPR035866">
    <property type="entry name" value="SOCS7_SH2"/>
</dbReference>
<dbReference type="InterPro" id="IPR036860">
    <property type="entry name" value="SH2_dom_sf"/>
</dbReference>
<keyword evidence="3" id="KW-0833">Ubl conjugation pathway</keyword>
<dbReference type="GO" id="GO:0009968">
    <property type="term" value="P:negative regulation of signal transduction"/>
    <property type="evidence" value="ECO:0007669"/>
    <property type="project" value="UniProtKB-KW"/>
</dbReference>
<dbReference type="PANTHER" id="PTHR10155">
    <property type="entry name" value="PHOSPHATIDYLINOSITOL 3-KINASE REGULATORY SUBUNIT"/>
    <property type="match status" value="1"/>
</dbReference>
<dbReference type="SUPFAM" id="SSF55550">
    <property type="entry name" value="SH2 domain"/>
    <property type="match status" value="1"/>
</dbReference>
<dbReference type="EMBL" id="VUJU01001056">
    <property type="protein sequence ID" value="KAF0767025.1"/>
    <property type="molecule type" value="Genomic_DNA"/>
</dbReference>
<keyword evidence="10" id="KW-1185">Reference proteome</keyword>
<name>A0A6G0Z939_APHCR</name>
<feature type="compositionally biased region" description="Low complexity" evidence="6">
    <location>
        <begin position="25"/>
        <end position="37"/>
    </location>
</feature>
<accession>A0A6G0Z939</accession>
<evidence type="ECO:0000256" key="6">
    <source>
        <dbReference type="SAM" id="MobiDB-lite"/>
    </source>
</evidence>
<dbReference type="GO" id="GO:0035556">
    <property type="term" value="P:intracellular signal transduction"/>
    <property type="evidence" value="ECO:0007669"/>
    <property type="project" value="InterPro"/>
</dbReference>
<dbReference type="SMART" id="SM00253">
    <property type="entry name" value="SOCS"/>
    <property type="match status" value="1"/>
</dbReference>
<evidence type="ECO:0000259" key="7">
    <source>
        <dbReference type="PROSITE" id="PS50001"/>
    </source>
</evidence>
<dbReference type="Gene3D" id="3.30.505.10">
    <property type="entry name" value="SH2 domain"/>
    <property type="match status" value="1"/>
</dbReference>
<feature type="region of interest" description="Disordered" evidence="6">
    <location>
        <begin position="627"/>
        <end position="649"/>
    </location>
</feature>
<keyword evidence="4 5" id="KW-0727">SH2 domain</keyword>
<dbReference type="CDD" id="cd03741">
    <property type="entry name" value="SOCS_SOCS7"/>
    <property type="match status" value="1"/>
</dbReference>
<dbReference type="OrthoDB" id="6426624at2759"/>
<dbReference type="SUPFAM" id="SSF158235">
    <property type="entry name" value="SOCS box-like"/>
    <property type="match status" value="1"/>
</dbReference>
<feature type="domain" description="SH2" evidence="7">
    <location>
        <begin position="471"/>
        <end position="577"/>
    </location>
</feature>
<sequence length="649" mass="73642">MDSPTSDVLLLSEDDSGLLVNGSFSNSSASSSSNKHSPQFKWTSQWGNPQGTAVSVCISTMCKECDDELSLSQEDSLIDDSDTSYTQQYNTLKKCPSVQKSENPIQPPVEFQDHTNSINVYSPPFEFKDNQCKHIQSPVYTNECMIHVEKYAEGFIKSLIIDSLKHLDPLHDTRHIKQQKLYHNLGIYWKTNYRLPNGSNNSLLSTISSSHNSLFNVVSSDDSNFISSAVSHDALNSDTYTLPIDSSPFNIAFRRPLRKKRKFRDQCHSIPVSKKSGEKCVNVQEPIHMTVKDVRTILHNIYSNTEECSKPEVVNVSKCNDVQNDHNKENCVSKISSSKCKIRKKSFMVNIKHKKTKDNSTAEDIGGHSSSHSTRKIFCSSPFISSTKSNFSFSLKQTFCNIFRSRKSTSTDLDPELNPTDTVVLLDVTKEATFENRALPPVPDDGPRDTYERETSMDFATSIEKVKDYGWYWGPTSGEVAEKILSNEPDGSFIVRDSSDDHYIFSLTFKLNGFVRHVRIEHDQGNFSFGSCTKFKSHTIVEFVENAVEHSRSGRYLFFLHRRPILGPMRVQLLHPVSRFKQVQSLQHMARFVILKMVRRDLIHKLPLPRRLIDYLNTPHYYCEQLGSSDSSQSSTPTPAVHLISFTPP</sequence>
<evidence type="ECO:0000259" key="8">
    <source>
        <dbReference type="PROSITE" id="PS50225"/>
    </source>
</evidence>
<dbReference type="Pfam" id="PF00017">
    <property type="entry name" value="SH2"/>
    <property type="match status" value="1"/>
</dbReference>
<dbReference type="InterPro" id="IPR000980">
    <property type="entry name" value="SH2"/>
</dbReference>
<protein>
    <submittedName>
        <fullName evidence="9">Suppressor of cytokine signaling 7</fullName>
    </submittedName>
</protein>
<gene>
    <name evidence="9" type="ORF">FWK35_00003960</name>
</gene>
<dbReference type="InterPro" id="IPR036036">
    <property type="entry name" value="SOCS_box-like_dom_sf"/>
</dbReference>
<dbReference type="PROSITE" id="PS50001">
    <property type="entry name" value="SH2"/>
    <property type="match status" value="1"/>
</dbReference>
<reference evidence="9 10" key="1">
    <citation type="submission" date="2019-08" db="EMBL/GenBank/DDBJ databases">
        <title>Whole genome of Aphis craccivora.</title>
        <authorList>
            <person name="Voronova N.V."/>
            <person name="Shulinski R.S."/>
            <person name="Bandarenka Y.V."/>
            <person name="Zhorov D.G."/>
            <person name="Warner D."/>
        </authorList>
    </citation>
    <scope>NUCLEOTIDE SEQUENCE [LARGE SCALE GENOMIC DNA]</scope>
    <source>
        <strain evidence="9">180601</strain>
        <tissue evidence="9">Whole Body</tissue>
    </source>
</reference>
<dbReference type="CDD" id="cd10388">
    <property type="entry name" value="SH2_SOCS7"/>
    <property type="match status" value="1"/>
</dbReference>
<feature type="region of interest" description="Disordered" evidence="6">
    <location>
        <begin position="25"/>
        <end position="44"/>
    </location>
</feature>
<dbReference type="InterPro" id="IPR001496">
    <property type="entry name" value="SOCS_box"/>
</dbReference>
<dbReference type="GO" id="GO:0005942">
    <property type="term" value="C:phosphatidylinositol 3-kinase complex"/>
    <property type="evidence" value="ECO:0007669"/>
    <property type="project" value="TreeGrafter"/>
</dbReference>
<keyword evidence="2" id="KW-0734">Signal transduction inhibitor</keyword>
<evidence type="ECO:0000256" key="4">
    <source>
        <dbReference type="ARBA" id="ARBA00022999"/>
    </source>
</evidence>
<evidence type="ECO:0000313" key="10">
    <source>
        <dbReference type="Proteomes" id="UP000478052"/>
    </source>
</evidence>
<proteinExistence type="predicted"/>
<dbReference type="PROSITE" id="PS50225">
    <property type="entry name" value="SOCS"/>
    <property type="match status" value="1"/>
</dbReference>
<feature type="region of interest" description="Disordered" evidence="6">
    <location>
        <begin position="355"/>
        <end position="374"/>
    </location>
</feature>
<feature type="domain" description="SOCS box" evidence="8">
    <location>
        <begin position="572"/>
        <end position="622"/>
    </location>
</feature>
<dbReference type="InterPro" id="IPR037346">
    <property type="entry name" value="SOCS7_SOCS"/>
</dbReference>
<dbReference type="AlphaFoldDB" id="A0A6G0Z939"/>
<dbReference type="GO" id="GO:0046935">
    <property type="term" value="F:1-phosphatidylinositol-3-kinase regulator activity"/>
    <property type="evidence" value="ECO:0007669"/>
    <property type="project" value="TreeGrafter"/>
</dbReference>
<dbReference type="PANTHER" id="PTHR10155:SF5">
    <property type="entry name" value="SUPPRESSOR OF CYTOKINE SIGNALING 7"/>
    <property type="match status" value="1"/>
</dbReference>
<keyword evidence="1" id="KW-0341">Growth regulation</keyword>
<organism evidence="9 10">
    <name type="scientific">Aphis craccivora</name>
    <name type="common">Cowpea aphid</name>
    <dbReference type="NCBI Taxonomy" id="307492"/>
    <lineage>
        <taxon>Eukaryota</taxon>
        <taxon>Metazoa</taxon>
        <taxon>Ecdysozoa</taxon>
        <taxon>Arthropoda</taxon>
        <taxon>Hexapoda</taxon>
        <taxon>Insecta</taxon>
        <taxon>Pterygota</taxon>
        <taxon>Neoptera</taxon>
        <taxon>Paraneoptera</taxon>
        <taxon>Hemiptera</taxon>
        <taxon>Sternorrhyncha</taxon>
        <taxon>Aphidomorpha</taxon>
        <taxon>Aphidoidea</taxon>
        <taxon>Aphididae</taxon>
        <taxon>Aphidini</taxon>
        <taxon>Aphis</taxon>
        <taxon>Aphis</taxon>
    </lineage>
</organism>
<dbReference type="Proteomes" id="UP000478052">
    <property type="component" value="Unassembled WGS sequence"/>
</dbReference>
<evidence type="ECO:0000256" key="3">
    <source>
        <dbReference type="ARBA" id="ARBA00022786"/>
    </source>
</evidence>
<comment type="caution">
    <text evidence="9">The sequence shown here is derived from an EMBL/GenBank/DDBJ whole genome shotgun (WGS) entry which is preliminary data.</text>
</comment>
<dbReference type="Pfam" id="PF07525">
    <property type="entry name" value="SOCS_box"/>
    <property type="match status" value="1"/>
</dbReference>
<evidence type="ECO:0000256" key="5">
    <source>
        <dbReference type="PROSITE-ProRule" id="PRU00191"/>
    </source>
</evidence>
<evidence type="ECO:0000313" key="9">
    <source>
        <dbReference type="EMBL" id="KAF0767025.1"/>
    </source>
</evidence>
<dbReference type="SMART" id="SM00252">
    <property type="entry name" value="SH2"/>
    <property type="match status" value="1"/>
</dbReference>
<dbReference type="GO" id="GO:0046854">
    <property type="term" value="P:phosphatidylinositol phosphate biosynthetic process"/>
    <property type="evidence" value="ECO:0007669"/>
    <property type="project" value="TreeGrafter"/>
</dbReference>
<dbReference type="SMART" id="SM00969">
    <property type="entry name" value="SOCS_box"/>
    <property type="match status" value="1"/>
</dbReference>
<evidence type="ECO:0000256" key="1">
    <source>
        <dbReference type="ARBA" id="ARBA00022604"/>
    </source>
</evidence>